<dbReference type="InterPro" id="IPR001789">
    <property type="entry name" value="Sig_transdc_resp-reg_receiver"/>
</dbReference>
<dbReference type="RefSeq" id="WP_229225254.1">
    <property type="nucleotide sequence ID" value="NZ_JAHTGR010000052.1"/>
</dbReference>
<dbReference type="SMART" id="SM00387">
    <property type="entry name" value="HATPase_c"/>
    <property type="match status" value="1"/>
</dbReference>
<dbReference type="Pfam" id="PF02518">
    <property type="entry name" value="HATPase_c"/>
    <property type="match status" value="1"/>
</dbReference>
<organism evidence="7 8">
    <name type="scientific">Duganella violaceipulchra</name>
    <dbReference type="NCBI Taxonomy" id="2849652"/>
    <lineage>
        <taxon>Bacteria</taxon>
        <taxon>Pseudomonadati</taxon>
        <taxon>Pseudomonadota</taxon>
        <taxon>Betaproteobacteria</taxon>
        <taxon>Burkholderiales</taxon>
        <taxon>Oxalobacteraceae</taxon>
        <taxon>Telluria group</taxon>
        <taxon>Duganella</taxon>
    </lineage>
</organism>
<keyword evidence="7" id="KW-0418">Kinase</keyword>
<proteinExistence type="predicted"/>
<comment type="catalytic activity">
    <reaction evidence="1">
        <text>ATP + protein L-histidine = ADP + protein N-phospho-L-histidine.</text>
        <dbReference type="EC" id="2.7.13.3"/>
    </reaction>
</comment>
<keyword evidence="7" id="KW-0808">Transferase</keyword>
<dbReference type="Gene3D" id="1.10.287.130">
    <property type="match status" value="1"/>
</dbReference>
<keyword evidence="8" id="KW-1185">Reference proteome</keyword>
<dbReference type="Gene3D" id="3.30.565.10">
    <property type="entry name" value="Histidine kinase-like ATPase, C-terminal domain"/>
    <property type="match status" value="1"/>
</dbReference>
<evidence type="ECO:0000259" key="6">
    <source>
        <dbReference type="PROSITE" id="PS50110"/>
    </source>
</evidence>
<evidence type="ECO:0000256" key="4">
    <source>
        <dbReference type="PROSITE-ProRule" id="PRU00169"/>
    </source>
</evidence>
<dbReference type="PANTHER" id="PTHR43547:SF2">
    <property type="entry name" value="HYBRID SIGNAL TRANSDUCTION HISTIDINE KINASE C"/>
    <property type="match status" value="1"/>
</dbReference>
<evidence type="ECO:0000313" key="7">
    <source>
        <dbReference type="EMBL" id="MCP2012816.1"/>
    </source>
</evidence>
<dbReference type="SUPFAM" id="SSF55874">
    <property type="entry name" value="ATPase domain of HSP90 chaperone/DNA topoisomerase II/histidine kinase"/>
    <property type="match status" value="1"/>
</dbReference>
<name>A0ABT1GUX3_9BURK</name>
<dbReference type="PRINTS" id="PR00344">
    <property type="entry name" value="BCTRLSENSOR"/>
</dbReference>
<dbReference type="GO" id="GO:0016301">
    <property type="term" value="F:kinase activity"/>
    <property type="evidence" value="ECO:0007669"/>
    <property type="project" value="UniProtKB-KW"/>
</dbReference>
<evidence type="ECO:0000256" key="2">
    <source>
        <dbReference type="ARBA" id="ARBA00012438"/>
    </source>
</evidence>
<dbReference type="CDD" id="cd00075">
    <property type="entry name" value="HATPase"/>
    <property type="match status" value="1"/>
</dbReference>
<dbReference type="InterPro" id="IPR003594">
    <property type="entry name" value="HATPase_dom"/>
</dbReference>
<dbReference type="PANTHER" id="PTHR43547">
    <property type="entry name" value="TWO-COMPONENT HISTIDINE KINASE"/>
    <property type="match status" value="1"/>
</dbReference>
<dbReference type="Gene3D" id="3.40.50.2300">
    <property type="match status" value="1"/>
</dbReference>
<dbReference type="EC" id="2.7.13.3" evidence="2"/>
<evidence type="ECO:0000256" key="1">
    <source>
        <dbReference type="ARBA" id="ARBA00000085"/>
    </source>
</evidence>
<comment type="caution">
    <text evidence="7">The sequence shown here is derived from an EMBL/GenBank/DDBJ whole genome shotgun (WGS) entry which is preliminary data.</text>
</comment>
<dbReference type="InterPro" id="IPR036890">
    <property type="entry name" value="HATPase_C_sf"/>
</dbReference>
<evidence type="ECO:0000259" key="5">
    <source>
        <dbReference type="PROSITE" id="PS50109"/>
    </source>
</evidence>
<accession>A0ABT1GUX3</accession>
<dbReference type="Proteomes" id="UP001162889">
    <property type="component" value="Unassembled WGS sequence"/>
</dbReference>
<feature type="modified residue" description="4-aspartylphosphate" evidence="4">
    <location>
        <position position="63"/>
    </location>
</feature>
<dbReference type="EMBL" id="JALJZU010000036">
    <property type="protein sequence ID" value="MCP2012816.1"/>
    <property type="molecule type" value="Genomic_DNA"/>
</dbReference>
<feature type="domain" description="Response regulatory" evidence="6">
    <location>
        <begin position="14"/>
        <end position="130"/>
    </location>
</feature>
<dbReference type="SMART" id="SM00448">
    <property type="entry name" value="REC"/>
    <property type="match status" value="1"/>
</dbReference>
<evidence type="ECO:0000256" key="3">
    <source>
        <dbReference type="ARBA" id="ARBA00022553"/>
    </source>
</evidence>
<evidence type="ECO:0000313" key="8">
    <source>
        <dbReference type="Proteomes" id="UP001162889"/>
    </source>
</evidence>
<dbReference type="InterPro" id="IPR004358">
    <property type="entry name" value="Sig_transdc_His_kin-like_C"/>
</dbReference>
<sequence length="404" mass="44016">MMNQSEIPVVPMPTILIVDDSLSYLAALLDRLERHGFMIVLAQTAAEGLMRAEFAEPDLILLDVVMPGIDGFEACRRLKACKATKDIPVIFMTGLTDPKQKVTGFDAGGVDYITKPFQIEEVLARINTHLALRRANRELQDMIATLDKARADLVRNERLAGLGAMVAGIAHELNTPIGNSLMASTTFEMQTDDITQHLTREGGISRKEFESYIQNAQLSVDILSRNLHRAADIVTNFKQVAVDQTSSQRRSFLLAEVVAGNVLTLQPTIKRTPFVIQQRIPPDLMMESYPGPIGQVISNLINNAILHGYEGRGDGLIDISASLSPQGLVTLSVEDHGVGIKKDYLSRIFDPFFTTKLGVGGSGLGLNIVHNIVTEILGGTIDVVSETGGGTRFTLTLPMLAPTR</sequence>
<reference evidence="7" key="1">
    <citation type="submission" date="2022-03" db="EMBL/GenBank/DDBJ databases">
        <title>Genome Encyclopedia of Bacteria and Archaea VI: Functional Genomics of Type Strains.</title>
        <authorList>
            <person name="Whitman W."/>
        </authorList>
    </citation>
    <scope>NUCLEOTIDE SEQUENCE</scope>
    <source>
        <strain evidence="7">HSC-15S17</strain>
    </source>
</reference>
<feature type="domain" description="Histidine kinase" evidence="5">
    <location>
        <begin position="168"/>
        <end position="401"/>
    </location>
</feature>
<dbReference type="Pfam" id="PF00072">
    <property type="entry name" value="Response_reg"/>
    <property type="match status" value="1"/>
</dbReference>
<dbReference type="SUPFAM" id="SSF52172">
    <property type="entry name" value="CheY-like"/>
    <property type="match status" value="1"/>
</dbReference>
<gene>
    <name evidence="7" type="ORF">L1274_006587</name>
</gene>
<dbReference type="CDD" id="cd19920">
    <property type="entry name" value="REC_PA4781-like"/>
    <property type="match status" value="1"/>
</dbReference>
<dbReference type="InterPro" id="IPR005467">
    <property type="entry name" value="His_kinase_dom"/>
</dbReference>
<dbReference type="PROSITE" id="PS50109">
    <property type="entry name" value="HIS_KIN"/>
    <property type="match status" value="1"/>
</dbReference>
<keyword evidence="3 4" id="KW-0597">Phosphoprotein</keyword>
<protein>
    <recommendedName>
        <fullName evidence="2">histidine kinase</fullName>
        <ecNumber evidence="2">2.7.13.3</ecNumber>
    </recommendedName>
</protein>
<dbReference type="InterPro" id="IPR011006">
    <property type="entry name" value="CheY-like_superfamily"/>
</dbReference>
<dbReference type="PROSITE" id="PS50110">
    <property type="entry name" value="RESPONSE_REGULATORY"/>
    <property type="match status" value="1"/>
</dbReference>